<dbReference type="PROSITE" id="PS50943">
    <property type="entry name" value="HTH_CROC1"/>
    <property type="match status" value="1"/>
</dbReference>
<dbReference type="CDD" id="cd00093">
    <property type="entry name" value="HTH_XRE"/>
    <property type="match status" value="1"/>
</dbReference>
<dbReference type="RefSeq" id="WP_227600350.1">
    <property type="nucleotide sequence ID" value="NZ_JAJEPX010000008.1"/>
</dbReference>
<keyword evidence="3" id="KW-1185">Reference proteome</keyword>
<feature type="domain" description="HTH cro/C1-type" evidence="1">
    <location>
        <begin position="7"/>
        <end position="61"/>
    </location>
</feature>
<dbReference type="Proteomes" id="UP001298753">
    <property type="component" value="Unassembled WGS sequence"/>
</dbReference>
<evidence type="ECO:0000313" key="2">
    <source>
        <dbReference type="EMBL" id="MCC2176385.1"/>
    </source>
</evidence>
<evidence type="ECO:0000259" key="1">
    <source>
        <dbReference type="PROSITE" id="PS50943"/>
    </source>
</evidence>
<accession>A0AAW4W5L1</accession>
<dbReference type="Pfam" id="PF13443">
    <property type="entry name" value="HTH_26"/>
    <property type="match status" value="1"/>
</dbReference>
<gene>
    <name evidence="2" type="ORF">LKD22_04450</name>
</gene>
<protein>
    <submittedName>
        <fullName evidence="2">Helix-turn-helix transcriptional regulator</fullName>
    </submittedName>
</protein>
<sequence>MNTINRVQELADERGLTLCQLSKICDLSESTIRAAKKRGNQLSVDTIERICDALDISLSEFFAETLPK</sequence>
<dbReference type="Gene3D" id="1.10.260.40">
    <property type="entry name" value="lambda repressor-like DNA-binding domains"/>
    <property type="match status" value="1"/>
</dbReference>
<comment type="caution">
    <text evidence="2">The sequence shown here is derived from an EMBL/GenBank/DDBJ whole genome shotgun (WGS) entry which is preliminary data.</text>
</comment>
<evidence type="ECO:0000313" key="3">
    <source>
        <dbReference type="Proteomes" id="UP001298753"/>
    </source>
</evidence>
<dbReference type="InterPro" id="IPR001387">
    <property type="entry name" value="Cro/C1-type_HTH"/>
</dbReference>
<dbReference type="AlphaFoldDB" id="A0AAW4W5L1"/>
<proteinExistence type="predicted"/>
<dbReference type="GeneID" id="98661080"/>
<reference evidence="2 3" key="1">
    <citation type="submission" date="2021-10" db="EMBL/GenBank/DDBJ databases">
        <title>Anaerobic single-cell dispensing facilitates the cultivation of human gut bacteria.</title>
        <authorList>
            <person name="Afrizal A."/>
        </authorList>
    </citation>
    <scope>NUCLEOTIDE SEQUENCE [LARGE SCALE GENOMIC DNA]</scope>
    <source>
        <strain evidence="2 3">CLA-AA-H270</strain>
    </source>
</reference>
<dbReference type="EMBL" id="JAJEPX010000008">
    <property type="protein sequence ID" value="MCC2176385.1"/>
    <property type="molecule type" value="Genomic_DNA"/>
</dbReference>
<dbReference type="GO" id="GO:0003677">
    <property type="term" value="F:DNA binding"/>
    <property type="evidence" value="ECO:0007669"/>
    <property type="project" value="InterPro"/>
</dbReference>
<dbReference type="SUPFAM" id="SSF47413">
    <property type="entry name" value="lambda repressor-like DNA-binding domains"/>
    <property type="match status" value="1"/>
</dbReference>
<organism evidence="2 3">
    <name type="scientific">Agathobaculum butyriciproducens</name>
    <dbReference type="NCBI Taxonomy" id="1628085"/>
    <lineage>
        <taxon>Bacteria</taxon>
        <taxon>Bacillati</taxon>
        <taxon>Bacillota</taxon>
        <taxon>Clostridia</taxon>
        <taxon>Eubacteriales</taxon>
        <taxon>Butyricicoccaceae</taxon>
        <taxon>Agathobaculum</taxon>
    </lineage>
</organism>
<dbReference type="SMART" id="SM00530">
    <property type="entry name" value="HTH_XRE"/>
    <property type="match status" value="1"/>
</dbReference>
<dbReference type="InterPro" id="IPR010982">
    <property type="entry name" value="Lambda_DNA-bd_dom_sf"/>
</dbReference>
<name>A0AAW4W5L1_9FIRM</name>